<keyword evidence="2" id="KW-0677">Repeat</keyword>
<keyword evidence="1" id="KW-0433">Leucine-rich repeat</keyword>
<evidence type="ECO:0000256" key="1">
    <source>
        <dbReference type="ARBA" id="ARBA00022614"/>
    </source>
</evidence>
<evidence type="ECO:0000256" key="5">
    <source>
        <dbReference type="ARBA" id="ARBA00022840"/>
    </source>
</evidence>
<dbReference type="InterPro" id="IPR041118">
    <property type="entry name" value="Rx_N"/>
</dbReference>
<feature type="domain" description="NB-ARC" evidence="6">
    <location>
        <begin position="167"/>
        <end position="335"/>
    </location>
</feature>
<dbReference type="Proteomes" id="UP001281410">
    <property type="component" value="Unassembled WGS sequence"/>
</dbReference>
<dbReference type="Pfam" id="PF23559">
    <property type="entry name" value="WHD_DRP"/>
    <property type="match status" value="1"/>
</dbReference>
<protein>
    <recommendedName>
        <fullName evidence="13">Disease resistance RPP13-like protein 1</fullName>
    </recommendedName>
</protein>
<sequence length="1486" mass="169715">MSILGEAVLTASVELLLSKLASSELLSFARKEQIHDDLKKWENILMKIYAVLEDAEEKQISNQFVKRWLIDLKNLAYDVEDILDEFETKAVERKLIPTCCTNLNLPSFRFNVKMGSEIKKITARLQEIVAQKNDLHLLDNSEGRSTKARDQRLPTTSLNEAHVYGREKDQEAILELLLKDEDNEDGISVIPIVGIGGVGKTTLAQNVYNHVRVQSHFDLKAWACVSDDFDVIKVTRTLLQSMSSGSCDLDDLNQLQVKLNERLFKKKFLIVLDDIWNENYEKWTVLFRPFRVGSTGCKIIVTTRSDYVSSMIGTLPTYRLKELLFDDCLSIFTHHSLGRKDFCEHEDLKEIGEKIVSKCKGLPLAVKSLGGLLRSKVNRNAWERVLNSRIWNLSEERSDILPALRLSYHYLPAHLKRCFAYCSLLPKDYEFQKKEMILLWMAEGFLQQESNDIQMEDLGDDYFEELQSRSFFQQSNNNTRRYVMHDLINDLAQLVAGEIFFFRLENMVEGSKPKNISNNLRHLSYVGCKYDGIKGFQTFNTINNGGLYDGVKMLQPLNDFKHLRTFLSLSTFFCYLTHDILGSLPKLRRLRVLSLDGYDITKISDAIGDLKHLRFLNLSHTAINVLPKSVSLQTLILIGCCCLKKLSPGIENLMNLRYLNLASNALEGMPVNIGKLTTLRTLTDFVVGKSTFSGLKELKLLKHLQRRLTISGLENVNDAMDAKEADLNGKRDLSLLVLKWSGDSRKAEIETQVLDMLTPYRKLEELTVSGYGGMMFPTWLGDTSFSNLERLYFDHCSNCISLPSLGQLPLLKELNIREMAVIKKVGPEFYGNGCSSPFPSLEILRFSEMQEWEDWISDGFGQEVGLPRLHELSIIACPKLQGKLPEHLPSLKRLVIQRCEQLSLSVLSLPAECGFEIDGCKEVQRRTNIVGLGSPNPVGFHDISGYIFLINRCIQRSSEAEEVEVVGYKEPTSFWHTRIKSLQQFIFHHELFNLEQMLCDPYVPLVDEKEEILQRQGLPYRFQYLILMDCICPDKLPRALLSLSFLRILCIANCRNVVSFPEVGLPTQLKSICIESCDALEFLPKSWMDSTSLQQLYIGSCKSLTYIARNQLPPSLKVMVISSCDNLQTLMQVEENNIHSSVSAIGVWPSTASSMTKSKLPDTLEYVHIYYCSNLASLSSRGNLPKALKSVDIYGCPGIVFFLEGLPPTNLRKLRLRNCEKLEALPNNMHQLNHLQEIDISDCYSLVSFPVEGLSSTNLTKLQIRNCEKLEALPNNMHQLNHLQEIDISYCSSLVSFPVEGLSSTNLTRLEIRNCEKLVALPNRMQNLTSLRELWIQNCPNIKSFPEDGFPASLTSLYLSQLKIFEQLFRWGLYRLTSLTELHIGGWPDVVSFPPVETGIMLPTSLIFLEIRDFPNLKRLSSIMQNLNSLKALELNYCPKLKYFPEKGLPLSLYRLYIRKCPLLKQKCDRRQYWHLIAYIPEIHIH</sequence>
<dbReference type="SUPFAM" id="SSF52540">
    <property type="entry name" value="P-loop containing nucleoside triphosphate hydrolases"/>
    <property type="match status" value="1"/>
</dbReference>
<evidence type="ECO:0000256" key="2">
    <source>
        <dbReference type="ARBA" id="ARBA00022737"/>
    </source>
</evidence>
<dbReference type="PANTHER" id="PTHR36766">
    <property type="entry name" value="PLANT BROAD-SPECTRUM MILDEW RESISTANCE PROTEIN RPW8"/>
    <property type="match status" value="1"/>
</dbReference>
<dbReference type="EMBL" id="JANJYJ010000010">
    <property type="protein sequence ID" value="KAK3184929.1"/>
    <property type="molecule type" value="Genomic_DNA"/>
</dbReference>
<dbReference type="CDD" id="cd14798">
    <property type="entry name" value="RX-CC_like"/>
    <property type="match status" value="1"/>
</dbReference>
<dbReference type="InterPro" id="IPR036388">
    <property type="entry name" value="WH-like_DNA-bd_sf"/>
</dbReference>
<feature type="domain" description="Disease resistance N-terminal" evidence="7">
    <location>
        <begin position="13"/>
        <end position="99"/>
    </location>
</feature>
<dbReference type="InterPro" id="IPR056789">
    <property type="entry name" value="LRR_R13L1-DRL21"/>
</dbReference>
<evidence type="ECO:0000259" key="7">
    <source>
        <dbReference type="Pfam" id="PF18052"/>
    </source>
</evidence>
<dbReference type="Gene3D" id="1.20.5.4130">
    <property type="match status" value="1"/>
</dbReference>
<dbReference type="InterPro" id="IPR032675">
    <property type="entry name" value="LRR_dom_sf"/>
</dbReference>
<dbReference type="InterPro" id="IPR003591">
    <property type="entry name" value="Leu-rich_rpt_typical-subtyp"/>
</dbReference>
<keyword evidence="5" id="KW-0067">ATP-binding</keyword>
<dbReference type="Gene3D" id="3.80.10.10">
    <property type="entry name" value="Ribonuclease Inhibitor"/>
    <property type="match status" value="4"/>
</dbReference>
<dbReference type="PANTHER" id="PTHR36766:SF51">
    <property type="entry name" value="DISEASE RESISTANCE RPP13-LIKE PROTEIN 1"/>
    <property type="match status" value="1"/>
</dbReference>
<keyword evidence="4" id="KW-0611">Plant defense</keyword>
<keyword evidence="12" id="KW-1185">Reference proteome</keyword>
<dbReference type="InterPro" id="IPR038005">
    <property type="entry name" value="RX-like_CC"/>
</dbReference>
<dbReference type="InterPro" id="IPR002182">
    <property type="entry name" value="NB-ARC"/>
</dbReference>
<feature type="domain" description="R13L1/DRL21-like LRR repeat region" evidence="10">
    <location>
        <begin position="695"/>
        <end position="819"/>
    </location>
</feature>
<dbReference type="Gene3D" id="1.10.10.10">
    <property type="entry name" value="Winged helix-like DNA-binding domain superfamily/Winged helix DNA-binding domain"/>
    <property type="match status" value="1"/>
</dbReference>
<dbReference type="FunFam" id="3.40.50.300:FF:001091">
    <property type="entry name" value="Probable disease resistance protein At1g61300"/>
    <property type="match status" value="1"/>
</dbReference>
<gene>
    <name evidence="11" type="ORF">Dsin_032215</name>
</gene>
<dbReference type="Pfam" id="PF00931">
    <property type="entry name" value="NB-ARC"/>
    <property type="match status" value="1"/>
</dbReference>
<reference evidence="11" key="1">
    <citation type="journal article" date="2023" name="Plant J.">
        <title>Genome sequences and population genomics provide insights into the demographic history, inbreeding, and mutation load of two 'living fossil' tree species of Dipteronia.</title>
        <authorList>
            <person name="Feng Y."/>
            <person name="Comes H.P."/>
            <person name="Chen J."/>
            <person name="Zhu S."/>
            <person name="Lu R."/>
            <person name="Zhang X."/>
            <person name="Li P."/>
            <person name="Qiu J."/>
            <person name="Olsen K.M."/>
            <person name="Qiu Y."/>
        </authorList>
    </citation>
    <scope>NUCLEOTIDE SEQUENCE</scope>
    <source>
        <strain evidence="11">NBL</strain>
    </source>
</reference>
<evidence type="ECO:0000256" key="3">
    <source>
        <dbReference type="ARBA" id="ARBA00022741"/>
    </source>
</evidence>
<evidence type="ECO:0000313" key="12">
    <source>
        <dbReference type="Proteomes" id="UP001281410"/>
    </source>
</evidence>
<evidence type="ECO:0000259" key="10">
    <source>
        <dbReference type="Pfam" id="PF25019"/>
    </source>
</evidence>
<evidence type="ECO:0000256" key="4">
    <source>
        <dbReference type="ARBA" id="ARBA00022821"/>
    </source>
</evidence>
<name>A0AAD9ZPA1_9ROSI</name>
<dbReference type="GO" id="GO:0043531">
    <property type="term" value="F:ADP binding"/>
    <property type="evidence" value="ECO:0007669"/>
    <property type="project" value="InterPro"/>
</dbReference>
<accession>A0AAD9ZPA1</accession>
<evidence type="ECO:0000259" key="6">
    <source>
        <dbReference type="Pfam" id="PF00931"/>
    </source>
</evidence>
<dbReference type="GO" id="GO:0051707">
    <property type="term" value="P:response to other organism"/>
    <property type="evidence" value="ECO:0007669"/>
    <property type="project" value="UniProtKB-ARBA"/>
</dbReference>
<comment type="caution">
    <text evidence="11">The sequence shown here is derived from an EMBL/GenBank/DDBJ whole genome shotgun (WGS) entry which is preliminary data.</text>
</comment>
<proteinExistence type="predicted"/>
<evidence type="ECO:0008006" key="13">
    <source>
        <dbReference type="Google" id="ProtNLM"/>
    </source>
</evidence>
<evidence type="ECO:0000313" key="11">
    <source>
        <dbReference type="EMBL" id="KAK3184929.1"/>
    </source>
</evidence>
<evidence type="ECO:0000259" key="8">
    <source>
        <dbReference type="Pfam" id="PF23559"/>
    </source>
</evidence>
<dbReference type="Gene3D" id="3.40.50.300">
    <property type="entry name" value="P-loop containing nucleotide triphosphate hydrolases"/>
    <property type="match status" value="1"/>
</dbReference>
<evidence type="ECO:0000259" key="9">
    <source>
        <dbReference type="Pfam" id="PF23598"/>
    </source>
</evidence>
<organism evidence="11 12">
    <name type="scientific">Dipteronia sinensis</name>
    <dbReference type="NCBI Taxonomy" id="43782"/>
    <lineage>
        <taxon>Eukaryota</taxon>
        <taxon>Viridiplantae</taxon>
        <taxon>Streptophyta</taxon>
        <taxon>Embryophyta</taxon>
        <taxon>Tracheophyta</taxon>
        <taxon>Spermatophyta</taxon>
        <taxon>Magnoliopsida</taxon>
        <taxon>eudicotyledons</taxon>
        <taxon>Gunneridae</taxon>
        <taxon>Pentapetalae</taxon>
        <taxon>rosids</taxon>
        <taxon>malvids</taxon>
        <taxon>Sapindales</taxon>
        <taxon>Sapindaceae</taxon>
        <taxon>Hippocastanoideae</taxon>
        <taxon>Acereae</taxon>
        <taxon>Dipteronia</taxon>
    </lineage>
</organism>
<dbReference type="GO" id="GO:0005524">
    <property type="term" value="F:ATP binding"/>
    <property type="evidence" value="ECO:0007669"/>
    <property type="project" value="UniProtKB-KW"/>
</dbReference>
<dbReference type="SMART" id="SM00369">
    <property type="entry name" value="LRR_TYP"/>
    <property type="match status" value="3"/>
</dbReference>
<dbReference type="InterPro" id="IPR058922">
    <property type="entry name" value="WHD_DRP"/>
</dbReference>
<dbReference type="Pfam" id="PF23598">
    <property type="entry name" value="LRR_14"/>
    <property type="match status" value="1"/>
</dbReference>
<dbReference type="SUPFAM" id="SSF52058">
    <property type="entry name" value="L domain-like"/>
    <property type="match status" value="3"/>
</dbReference>
<dbReference type="Gene3D" id="1.10.8.430">
    <property type="entry name" value="Helical domain of apoptotic protease-activating factors"/>
    <property type="match status" value="1"/>
</dbReference>
<feature type="domain" description="Disease resistance R13L4/SHOC-2-like LRR" evidence="9">
    <location>
        <begin position="551"/>
        <end position="662"/>
    </location>
</feature>
<dbReference type="InterPro" id="IPR055414">
    <property type="entry name" value="LRR_R13L4/SHOC2-like"/>
</dbReference>
<keyword evidence="3" id="KW-0547">Nucleotide-binding</keyword>
<feature type="domain" description="Disease resistance protein winged helix" evidence="8">
    <location>
        <begin position="425"/>
        <end position="492"/>
    </location>
</feature>
<dbReference type="InterPro" id="IPR042197">
    <property type="entry name" value="Apaf_helical"/>
</dbReference>
<dbReference type="PRINTS" id="PR00364">
    <property type="entry name" value="DISEASERSIST"/>
</dbReference>
<dbReference type="Pfam" id="PF25019">
    <property type="entry name" value="LRR_R13L1-DRL21"/>
    <property type="match status" value="1"/>
</dbReference>
<dbReference type="Pfam" id="PF18052">
    <property type="entry name" value="Rx_N"/>
    <property type="match status" value="1"/>
</dbReference>
<dbReference type="FunFam" id="1.10.10.10:FF:000322">
    <property type="entry name" value="Probable disease resistance protein At1g63360"/>
    <property type="match status" value="1"/>
</dbReference>
<dbReference type="GO" id="GO:0006952">
    <property type="term" value="P:defense response"/>
    <property type="evidence" value="ECO:0007669"/>
    <property type="project" value="UniProtKB-KW"/>
</dbReference>
<dbReference type="InterPro" id="IPR027417">
    <property type="entry name" value="P-loop_NTPase"/>
</dbReference>